<proteinExistence type="predicted"/>
<feature type="compositionally biased region" description="Basic and acidic residues" evidence="1">
    <location>
        <begin position="162"/>
        <end position="172"/>
    </location>
</feature>
<dbReference type="HOGENOM" id="CLU_739620_0_0_1"/>
<dbReference type="OrthoDB" id="5409998at2759"/>
<gene>
    <name evidence="2" type="ORF">BAUCODRAFT_155413</name>
</gene>
<dbReference type="RefSeq" id="XP_007674943.1">
    <property type="nucleotide sequence ID" value="XM_007676753.1"/>
</dbReference>
<reference evidence="2 3" key="1">
    <citation type="journal article" date="2012" name="PLoS Pathog.">
        <title>Diverse lifestyles and strategies of plant pathogenesis encoded in the genomes of eighteen Dothideomycetes fungi.</title>
        <authorList>
            <person name="Ohm R.A."/>
            <person name="Feau N."/>
            <person name="Henrissat B."/>
            <person name="Schoch C.L."/>
            <person name="Horwitz B.A."/>
            <person name="Barry K.W."/>
            <person name="Condon B.J."/>
            <person name="Copeland A.C."/>
            <person name="Dhillon B."/>
            <person name="Glaser F."/>
            <person name="Hesse C.N."/>
            <person name="Kosti I."/>
            <person name="LaButti K."/>
            <person name="Lindquist E.A."/>
            <person name="Lucas S."/>
            <person name="Salamov A.A."/>
            <person name="Bradshaw R.E."/>
            <person name="Ciuffetti L."/>
            <person name="Hamelin R.C."/>
            <person name="Kema G.H.J."/>
            <person name="Lawrence C."/>
            <person name="Scott J.A."/>
            <person name="Spatafora J.W."/>
            <person name="Turgeon B.G."/>
            <person name="de Wit P.J.G.M."/>
            <person name="Zhong S."/>
            <person name="Goodwin S.B."/>
            <person name="Grigoriev I.V."/>
        </authorList>
    </citation>
    <scope>NUCLEOTIDE SEQUENCE [LARGE SCALE GENOMIC DNA]</scope>
    <source>
        <strain evidence="2 3">UAMH 10762</strain>
    </source>
</reference>
<name>M2MNE5_BAUPA</name>
<feature type="compositionally biased region" description="Polar residues" evidence="1">
    <location>
        <begin position="176"/>
        <end position="185"/>
    </location>
</feature>
<keyword evidence="3" id="KW-1185">Reference proteome</keyword>
<dbReference type="AlphaFoldDB" id="M2MNE5"/>
<dbReference type="Proteomes" id="UP000011761">
    <property type="component" value="Unassembled WGS sequence"/>
</dbReference>
<feature type="region of interest" description="Disordered" evidence="1">
    <location>
        <begin position="346"/>
        <end position="371"/>
    </location>
</feature>
<feature type="region of interest" description="Disordered" evidence="1">
    <location>
        <begin position="85"/>
        <end position="127"/>
    </location>
</feature>
<dbReference type="EMBL" id="KB445553">
    <property type="protein sequence ID" value="EMC98206.1"/>
    <property type="molecule type" value="Genomic_DNA"/>
</dbReference>
<dbReference type="eggNOG" id="ENOG502SWGH">
    <property type="taxonomic scope" value="Eukaryota"/>
</dbReference>
<feature type="compositionally biased region" description="Basic and acidic residues" evidence="1">
    <location>
        <begin position="103"/>
        <end position="112"/>
    </location>
</feature>
<accession>M2MNE5</accession>
<feature type="region of interest" description="Disordered" evidence="1">
    <location>
        <begin position="139"/>
        <end position="252"/>
    </location>
</feature>
<dbReference type="OMA" id="DYANTQD"/>
<organism evidence="2 3">
    <name type="scientific">Baudoinia panamericana (strain UAMH 10762)</name>
    <name type="common">Angels' share fungus</name>
    <name type="synonym">Baudoinia compniacensis (strain UAMH 10762)</name>
    <dbReference type="NCBI Taxonomy" id="717646"/>
    <lineage>
        <taxon>Eukaryota</taxon>
        <taxon>Fungi</taxon>
        <taxon>Dikarya</taxon>
        <taxon>Ascomycota</taxon>
        <taxon>Pezizomycotina</taxon>
        <taxon>Dothideomycetes</taxon>
        <taxon>Dothideomycetidae</taxon>
        <taxon>Mycosphaerellales</taxon>
        <taxon>Teratosphaeriaceae</taxon>
        <taxon>Baudoinia</taxon>
    </lineage>
</organism>
<evidence type="ECO:0000313" key="3">
    <source>
        <dbReference type="Proteomes" id="UP000011761"/>
    </source>
</evidence>
<feature type="region of interest" description="Disordered" evidence="1">
    <location>
        <begin position="321"/>
        <end position="340"/>
    </location>
</feature>
<protein>
    <submittedName>
        <fullName evidence="2">Uncharacterized protein</fullName>
    </submittedName>
</protein>
<evidence type="ECO:0000256" key="1">
    <source>
        <dbReference type="SAM" id="MobiDB-lite"/>
    </source>
</evidence>
<dbReference type="GeneID" id="19109303"/>
<evidence type="ECO:0000313" key="2">
    <source>
        <dbReference type="EMBL" id="EMC98206.1"/>
    </source>
</evidence>
<dbReference type="KEGG" id="bcom:BAUCODRAFT_155413"/>
<sequence length="371" mass="39704">MTTVDEQTKLLDQLQNEVNRVLEQTGRLFAAANTEGRSAAAAHAVRLKRELPGYINRYHDALDQLDEQLQLARTVMRRDLARCRDSSGEHFLKPSVNTAAEPRGSDRGRADTEATNGTSHVDATEIPDAHMSDAALDQAETVEQPEAEPANPSEGSIEQDTEAARSLEESMKRAATISTNVQQAPPASYDGIADSHSMSEVPTEGDKPADNVFELDTTAPDVQASSDATDEIAPDTANISDTRDLDSLFNDSASAGPATGDFDMGTNDAAEFDFSTFNASLDGNTADNDDSISSLLPGLQDYANTQPNTSDADLDALFTSAPSASGLDGPQHDTTFDDIMDFSNFNADDLPASGEGQARTQDDLNFDLDFT</sequence>